<dbReference type="AlphaFoldDB" id="C1F5X8"/>
<dbReference type="PRINTS" id="PR00419">
    <property type="entry name" value="ADXRDTASE"/>
</dbReference>
<accession>C1F5X8</accession>
<evidence type="ECO:0000256" key="2">
    <source>
        <dbReference type="ARBA" id="ARBA00022630"/>
    </source>
</evidence>
<dbReference type="InParanoid" id="C1F5X8"/>
<protein>
    <submittedName>
        <fullName evidence="7">Pyridine nucleotide-disulphide oxidoreductase family protein</fullName>
    </submittedName>
</protein>
<dbReference type="Gene3D" id="3.50.50.60">
    <property type="entry name" value="FAD/NAD(P)-binding domain"/>
    <property type="match status" value="1"/>
</dbReference>
<dbReference type="PANTHER" id="PTHR48467">
    <property type="entry name" value="GLUTAMATE SYNTHASE 1 [NADH], CHLOROPLASTIC-LIKE"/>
    <property type="match status" value="1"/>
</dbReference>
<evidence type="ECO:0000313" key="7">
    <source>
        <dbReference type="EMBL" id="ACO32044.1"/>
    </source>
</evidence>
<evidence type="ECO:0000256" key="3">
    <source>
        <dbReference type="ARBA" id="ARBA00022827"/>
    </source>
</evidence>
<evidence type="ECO:0000256" key="1">
    <source>
        <dbReference type="ARBA" id="ARBA00001974"/>
    </source>
</evidence>
<comment type="cofactor">
    <cofactor evidence="1">
        <name>FAD</name>
        <dbReference type="ChEBI" id="CHEBI:57692"/>
    </cofactor>
</comment>
<keyword evidence="4" id="KW-0521">NADP</keyword>
<keyword evidence="8" id="KW-1185">Reference proteome</keyword>
<dbReference type="InterPro" id="IPR023753">
    <property type="entry name" value="FAD/NAD-binding_dom"/>
</dbReference>
<proteinExistence type="predicted"/>
<dbReference type="EMBL" id="CP001472">
    <property type="protein sequence ID" value="ACO32044.1"/>
    <property type="molecule type" value="Genomic_DNA"/>
</dbReference>
<dbReference type="STRING" id="240015.ACP_1387"/>
<dbReference type="eggNOG" id="COG0493">
    <property type="taxonomic scope" value="Bacteria"/>
</dbReference>
<evidence type="ECO:0000256" key="4">
    <source>
        <dbReference type="ARBA" id="ARBA00022857"/>
    </source>
</evidence>
<evidence type="ECO:0000313" key="8">
    <source>
        <dbReference type="Proteomes" id="UP000002207"/>
    </source>
</evidence>
<dbReference type="HOGENOM" id="CLU_598057_0_0_0"/>
<reference evidence="7 8" key="1">
    <citation type="journal article" date="2009" name="Appl. Environ. Microbiol.">
        <title>Three genomes from the phylum Acidobacteria provide insight into the lifestyles of these microorganisms in soils.</title>
        <authorList>
            <person name="Ward N.L."/>
            <person name="Challacombe J.F."/>
            <person name="Janssen P.H."/>
            <person name="Henrissat B."/>
            <person name="Coutinho P.M."/>
            <person name="Wu M."/>
            <person name="Xie G."/>
            <person name="Haft D.H."/>
            <person name="Sait M."/>
            <person name="Badger J."/>
            <person name="Barabote R.D."/>
            <person name="Bradley B."/>
            <person name="Brettin T.S."/>
            <person name="Brinkac L.M."/>
            <person name="Bruce D."/>
            <person name="Creasy T."/>
            <person name="Daugherty S.C."/>
            <person name="Davidsen T.M."/>
            <person name="DeBoy R.T."/>
            <person name="Detter J.C."/>
            <person name="Dodson R.J."/>
            <person name="Durkin A.S."/>
            <person name="Ganapathy A."/>
            <person name="Gwinn-Giglio M."/>
            <person name="Han C.S."/>
            <person name="Khouri H."/>
            <person name="Kiss H."/>
            <person name="Kothari S.P."/>
            <person name="Madupu R."/>
            <person name="Nelson K.E."/>
            <person name="Nelson W.C."/>
            <person name="Paulsen I."/>
            <person name="Penn K."/>
            <person name="Ren Q."/>
            <person name="Rosovitz M.J."/>
            <person name="Selengut J.D."/>
            <person name="Shrivastava S."/>
            <person name="Sullivan S.A."/>
            <person name="Tapia R."/>
            <person name="Thompson L.S."/>
            <person name="Watkins K.L."/>
            <person name="Yang Q."/>
            <person name="Yu C."/>
            <person name="Zafar N."/>
            <person name="Zhou L."/>
            <person name="Kuske C.R."/>
        </authorList>
    </citation>
    <scope>NUCLEOTIDE SEQUENCE [LARGE SCALE GENOMIC DNA]</scope>
    <source>
        <strain evidence="8">ATCC 51196 / DSM 11244 / BCRC 80197 / JCM 7670 / NBRC 15755 / NCIMB 13165 / 161</strain>
    </source>
</reference>
<name>C1F5X8_ACIC5</name>
<gene>
    <name evidence="7" type="ordered locus">ACP_1387</name>
</gene>
<organism evidence="7 8">
    <name type="scientific">Acidobacterium capsulatum (strain ATCC 51196 / DSM 11244 / BCRC 80197 / JCM 7670 / NBRC 15755 / NCIMB 13165 / 161)</name>
    <dbReference type="NCBI Taxonomy" id="240015"/>
    <lineage>
        <taxon>Bacteria</taxon>
        <taxon>Pseudomonadati</taxon>
        <taxon>Acidobacteriota</taxon>
        <taxon>Terriglobia</taxon>
        <taxon>Terriglobales</taxon>
        <taxon>Acidobacteriaceae</taxon>
        <taxon>Acidobacterium</taxon>
    </lineage>
</organism>
<dbReference type="SUPFAM" id="SSF51971">
    <property type="entry name" value="Nucleotide-binding domain"/>
    <property type="match status" value="1"/>
</dbReference>
<keyword evidence="3" id="KW-0274">FAD</keyword>
<evidence type="ECO:0000256" key="5">
    <source>
        <dbReference type="ARBA" id="ARBA00023002"/>
    </source>
</evidence>
<dbReference type="Gene3D" id="3.40.50.720">
    <property type="entry name" value="NAD(P)-binding Rossmann-like Domain"/>
    <property type="match status" value="1"/>
</dbReference>
<dbReference type="GO" id="GO:0016491">
    <property type="term" value="F:oxidoreductase activity"/>
    <property type="evidence" value="ECO:0007669"/>
    <property type="project" value="UniProtKB-KW"/>
</dbReference>
<evidence type="ECO:0000259" key="6">
    <source>
        <dbReference type="Pfam" id="PF07992"/>
    </source>
</evidence>
<dbReference type="InterPro" id="IPR036188">
    <property type="entry name" value="FAD/NAD-bd_sf"/>
</dbReference>
<dbReference type="InterPro" id="IPR055275">
    <property type="entry name" value="Ferredox_Rdtase"/>
</dbReference>
<dbReference type="KEGG" id="aca:ACP_1387"/>
<dbReference type="PANTHER" id="PTHR48467:SF1">
    <property type="entry name" value="GLUTAMATE SYNTHASE 1 [NADH], CHLOROPLASTIC-LIKE"/>
    <property type="match status" value="1"/>
</dbReference>
<sequence>MHANSSRPSPPRLHPLPRSPRMKTVFVVGAGPAGIFAARKIALAGHRAVLFNRDIKPGGLAEYGIYPLKDKMKFGLRKQFAQALALPNVSYFGNIKIGNGCDLTLADLDAMHPSAILYTCGAQGAHRLGLPGEDAKGVYAAKDFVYHYNQLPPYASADFSTGRRIAVIGIGNVAIDIARWLLLDSPSRLAEEVIILARRGPHEIKFDKKEIDHVIHHVDRAALLAELARVESRCAAAGEEVSAAAIFAEHFPALSAEDFTSIPPRLSFRFLSSPTAILPGPDGRIAQLEVGDNDLVLRPDGSTKPVPNGQKSLLDVDTLIFAIGDKHDEQLGLPIGPNGYAVQLNPDHPDEPVFQVWDPVLSQPLAGRFVAGWARRASTGLVGIARHDGEVGAQAALDYLATLPEADAPNPESSPESILSLLESRGLRPVTKDDLTLLAAAEQQEAVKRNLSDYKFSDNESMFAAIEREKAAVTSSGD</sequence>
<keyword evidence="5" id="KW-0560">Oxidoreductase</keyword>
<dbReference type="Proteomes" id="UP000002207">
    <property type="component" value="Chromosome"/>
</dbReference>
<dbReference type="Pfam" id="PF07992">
    <property type="entry name" value="Pyr_redox_2"/>
    <property type="match status" value="1"/>
</dbReference>
<feature type="domain" description="FAD/NAD(P)-binding" evidence="6">
    <location>
        <begin position="24"/>
        <end position="207"/>
    </location>
</feature>
<keyword evidence="2" id="KW-0285">Flavoprotein</keyword>